<protein>
    <submittedName>
        <fullName evidence="2">Anti-sigma factor</fullName>
    </submittedName>
</protein>
<evidence type="ECO:0000256" key="1">
    <source>
        <dbReference type="SAM" id="MobiDB-lite"/>
    </source>
</evidence>
<feature type="region of interest" description="Disordered" evidence="1">
    <location>
        <begin position="1"/>
        <end position="21"/>
    </location>
</feature>
<proteinExistence type="predicted"/>
<sequence>MDNRLENFIQKHKASFDDQEPSAALWKRLEKKIQDQQGQQPALAERPSGAKVVKINWWKWAAAAMIVITAGVLSKPYWKPGASDPTPALHAYRDSGSRHHGSGDSNENAADDNGLVYKDKQTPHTPEKSGSPKDPLHSEDVQAGSEVKEELFHYTRLIEIKQKEIATLKNNYPELFEQFSKDLTTLDNSFATLKHKYDEGLNSEQLLGAMIENLKLQTELLNRQLEITKKLKQQKNEPTYKNI</sequence>
<accession>A0ABS8PPV0</accession>
<feature type="compositionally biased region" description="Basic and acidic residues" evidence="1">
    <location>
        <begin position="117"/>
        <end position="142"/>
    </location>
</feature>
<dbReference type="Proteomes" id="UP001199816">
    <property type="component" value="Unassembled WGS sequence"/>
</dbReference>
<evidence type="ECO:0000313" key="2">
    <source>
        <dbReference type="EMBL" id="MCD2423120.1"/>
    </source>
</evidence>
<feature type="region of interest" description="Disordered" evidence="1">
    <location>
        <begin position="88"/>
        <end position="142"/>
    </location>
</feature>
<keyword evidence="3" id="KW-1185">Reference proteome</keyword>
<dbReference type="RefSeq" id="WP_231004387.1">
    <property type="nucleotide sequence ID" value="NZ_JAJNEC010000005.1"/>
</dbReference>
<comment type="caution">
    <text evidence="2">The sequence shown here is derived from an EMBL/GenBank/DDBJ whole genome shotgun (WGS) entry which is preliminary data.</text>
</comment>
<evidence type="ECO:0000313" key="3">
    <source>
        <dbReference type="Proteomes" id="UP001199816"/>
    </source>
</evidence>
<gene>
    <name evidence="2" type="ORF">LQ567_10125</name>
</gene>
<reference evidence="2 3" key="1">
    <citation type="submission" date="2021-11" db="EMBL/GenBank/DDBJ databases">
        <title>Genomic of Niabella pedocola.</title>
        <authorList>
            <person name="Wu T."/>
        </authorList>
    </citation>
    <scope>NUCLEOTIDE SEQUENCE [LARGE SCALE GENOMIC DNA]</scope>
    <source>
        <strain evidence="2 3">JCM 31011</strain>
    </source>
</reference>
<organism evidence="2 3">
    <name type="scientific">Niabella pedocola</name>
    <dbReference type="NCBI Taxonomy" id="1752077"/>
    <lineage>
        <taxon>Bacteria</taxon>
        <taxon>Pseudomonadati</taxon>
        <taxon>Bacteroidota</taxon>
        <taxon>Chitinophagia</taxon>
        <taxon>Chitinophagales</taxon>
        <taxon>Chitinophagaceae</taxon>
        <taxon>Niabella</taxon>
    </lineage>
</organism>
<dbReference type="EMBL" id="JAJNEC010000005">
    <property type="protein sequence ID" value="MCD2423120.1"/>
    <property type="molecule type" value="Genomic_DNA"/>
</dbReference>
<name>A0ABS8PPV0_9BACT</name>